<proteinExistence type="predicted"/>
<dbReference type="SUPFAM" id="SSF53335">
    <property type="entry name" value="S-adenosyl-L-methionine-dependent methyltransferases"/>
    <property type="match status" value="1"/>
</dbReference>
<dbReference type="GO" id="GO:0032259">
    <property type="term" value="P:methylation"/>
    <property type="evidence" value="ECO:0007669"/>
    <property type="project" value="UniProtKB-KW"/>
</dbReference>
<dbReference type="Pfam" id="PF13578">
    <property type="entry name" value="Methyltransf_24"/>
    <property type="match status" value="1"/>
</dbReference>
<name>A0ABW2FFJ9_9BACL</name>
<dbReference type="Proteomes" id="UP001596378">
    <property type="component" value="Unassembled WGS sequence"/>
</dbReference>
<dbReference type="GO" id="GO:0008168">
    <property type="term" value="F:methyltransferase activity"/>
    <property type="evidence" value="ECO:0007669"/>
    <property type="project" value="UniProtKB-KW"/>
</dbReference>
<evidence type="ECO:0000313" key="2">
    <source>
        <dbReference type="Proteomes" id="UP001596378"/>
    </source>
</evidence>
<sequence>MRGVDRMSALYPIYVNYPITPKPRFGGEQPPHGPLHAIIAGNRSRYETELRAFARYAAQLAAIPYDRDETDPTQPSWNNEWFSGLDALALYGLVSERRPNRYYEIGSGNSTMFAKRAAADHGLTTEIVSIDPFPREEIDAICSRVVRKPLEETDLSLFEELEAGDVLFVDSSHYVFQNSDANIVFLEVLPRLKAGVSIHFHDIFLPEDYPASWAYRFYNEQYMLAACLLAQRPEEPAYEVAFPSHYVSRDPTLAVLAQTVLGAIGPQGVPSQGGSFWLTKR</sequence>
<keyword evidence="1" id="KW-0489">Methyltransferase</keyword>
<gene>
    <name evidence="1" type="ORF">ACFQMJ_25905</name>
</gene>
<accession>A0ABW2FFJ9</accession>
<dbReference type="EC" id="2.1.1.-" evidence="1"/>
<keyword evidence="2" id="KW-1185">Reference proteome</keyword>
<dbReference type="InterPro" id="IPR029063">
    <property type="entry name" value="SAM-dependent_MTases_sf"/>
</dbReference>
<dbReference type="Gene3D" id="3.40.50.150">
    <property type="entry name" value="Vaccinia Virus protein VP39"/>
    <property type="match status" value="1"/>
</dbReference>
<reference evidence="2" key="1">
    <citation type="journal article" date="2019" name="Int. J. Syst. Evol. Microbiol.">
        <title>The Global Catalogue of Microorganisms (GCM) 10K type strain sequencing project: providing services to taxonomists for standard genome sequencing and annotation.</title>
        <authorList>
            <consortium name="The Broad Institute Genomics Platform"/>
            <consortium name="The Broad Institute Genome Sequencing Center for Infectious Disease"/>
            <person name="Wu L."/>
            <person name="Ma J."/>
        </authorList>
    </citation>
    <scope>NUCLEOTIDE SEQUENCE [LARGE SCALE GENOMIC DNA]</scope>
    <source>
        <strain evidence="2">KCTC 12907</strain>
    </source>
</reference>
<dbReference type="EMBL" id="JBHTAI010000019">
    <property type="protein sequence ID" value="MFC7151987.1"/>
    <property type="molecule type" value="Genomic_DNA"/>
</dbReference>
<evidence type="ECO:0000313" key="1">
    <source>
        <dbReference type="EMBL" id="MFC7151987.1"/>
    </source>
</evidence>
<keyword evidence="1" id="KW-0808">Transferase</keyword>
<organism evidence="1 2">
    <name type="scientific">Cohnella cellulosilytica</name>
    <dbReference type="NCBI Taxonomy" id="986710"/>
    <lineage>
        <taxon>Bacteria</taxon>
        <taxon>Bacillati</taxon>
        <taxon>Bacillota</taxon>
        <taxon>Bacilli</taxon>
        <taxon>Bacillales</taxon>
        <taxon>Paenibacillaceae</taxon>
        <taxon>Cohnella</taxon>
    </lineage>
</organism>
<protein>
    <submittedName>
        <fullName evidence="1">Class I SAM-dependent methyltransferase</fullName>
        <ecNumber evidence="1">2.1.1.-</ecNumber>
    </submittedName>
</protein>
<comment type="caution">
    <text evidence="1">The sequence shown here is derived from an EMBL/GenBank/DDBJ whole genome shotgun (WGS) entry which is preliminary data.</text>
</comment>